<organism evidence="1 2">
    <name type="scientific">Persea americana</name>
    <name type="common">Avocado</name>
    <dbReference type="NCBI Taxonomy" id="3435"/>
    <lineage>
        <taxon>Eukaryota</taxon>
        <taxon>Viridiplantae</taxon>
        <taxon>Streptophyta</taxon>
        <taxon>Embryophyta</taxon>
        <taxon>Tracheophyta</taxon>
        <taxon>Spermatophyta</taxon>
        <taxon>Magnoliopsida</taxon>
        <taxon>Magnoliidae</taxon>
        <taxon>Laurales</taxon>
        <taxon>Lauraceae</taxon>
        <taxon>Persea</taxon>
    </lineage>
</organism>
<gene>
    <name evidence="1" type="ORF">MRB53_018592</name>
</gene>
<dbReference type="EMBL" id="CM056813">
    <property type="protein sequence ID" value="KAJ8641898.1"/>
    <property type="molecule type" value="Genomic_DNA"/>
</dbReference>
<reference evidence="1 2" key="1">
    <citation type="journal article" date="2022" name="Hortic Res">
        <title>A haplotype resolved chromosomal level avocado genome allows analysis of novel avocado genes.</title>
        <authorList>
            <person name="Nath O."/>
            <person name="Fletcher S.J."/>
            <person name="Hayward A."/>
            <person name="Shaw L.M."/>
            <person name="Masouleh A.K."/>
            <person name="Furtado A."/>
            <person name="Henry R.J."/>
            <person name="Mitter N."/>
        </authorList>
    </citation>
    <scope>NUCLEOTIDE SEQUENCE [LARGE SCALE GENOMIC DNA]</scope>
    <source>
        <strain evidence="2">cv. Hass</strain>
    </source>
</reference>
<accession>A0ACC2M927</accession>
<keyword evidence="2" id="KW-1185">Reference proteome</keyword>
<protein>
    <submittedName>
        <fullName evidence="1">Uncharacterized protein</fullName>
    </submittedName>
</protein>
<proteinExistence type="predicted"/>
<comment type="caution">
    <text evidence="1">The sequence shown here is derived from an EMBL/GenBank/DDBJ whole genome shotgun (WGS) entry which is preliminary data.</text>
</comment>
<evidence type="ECO:0000313" key="2">
    <source>
        <dbReference type="Proteomes" id="UP001234297"/>
    </source>
</evidence>
<evidence type="ECO:0000313" key="1">
    <source>
        <dbReference type="EMBL" id="KAJ8641898.1"/>
    </source>
</evidence>
<name>A0ACC2M927_PERAE</name>
<sequence>MLKCRLPTNNYTFPPLIKDCTLLLHCSLQLAHFVPAHVVKICFSDVVFVQSALIEFYSSSLDMGTARKIFDGFRERDVVLWTTMKDGYAKSGDMESARYLFEEMPDRNPIT</sequence>
<dbReference type="Proteomes" id="UP001234297">
    <property type="component" value="Chromosome 5"/>
</dbReference>